<reference evidence="1 2" key="1">
    <citation type="submission" date="2023-11" db="EMBL/GenBank/DDBJ databases">
        <title>Halocaridina rubra genome assembly.</title>
        <authorList>
            <person name="Smith C."/>
        </authorList>
    </citation>
    <scope>NUCLEOTIDE SEQUENCE [LARGE SCALE GENOMIC DNA]</scope>
    <source>
        <strain evidence="1">EP-1</strain>
        <tissue evidence="1">Whole</tissue>
    </source>
</reference>
<keyword evidence="2" id="KW-1185">Reference proteome</keyword>
<dbReference type="PANTHER" id="PTHR21824:SF4">
    <property type="entry name" value="TRANSMEMBRANE PROTEIN 177"/>
    <property type="match status" value="1"/>
</dbReference>
<proteinExistence type="predicted"/>
<dbReference type="AlphaFoldDB" id="A0AAN8ZY20"/>
<name>A0AAN8ZY20_HALRR</name>
<dbReference type="Proteomes" id="UP001381693">
    <property type="component" value="Unassembled WGS sequence"/>
</dbReference>
<organism evidence="1 2">
    <name type="scientific">Halocaridina rubra</name>
    <name type="common">Hawaiian red shrimp</name>
    <dbReference type="NCBI Taxonomy" id="373956"/>
    <lineage>
        <taxon>Eukaryota</taxon>
        <taxon>Metazoa</taxon>
        <taxon>Ecdysozoa</taxon>
        <taxon>Arthropoda</taxon>
        <taxon>Crustacea</taxon>
        <taxon>Multicrustacea</taxon>
        <taxon>Malacostraca</taxon>
        <taxon>Eumalacostraca</taxon>
        <taxon>Eucarida</taxon>
        <taxon>Decapoda</taxon>
        <taxon>Pleocyemata</taxon>
        <taxon>Caridea</taxon>
        <taxon>Atyoidea</taxon>
        <taxon>Atyidae</taxon>
        <taxon>Halocaridina</taxon>
    </lineage>
</organism>
<dbReference type="GO" id="GO:0016020">
    <property type="term" value="C:membrane"/>
    <property type="evidence" value="ECO:0007669"/>
    <property type="project" value="TreeGrafter"/>
</dbReference>
<sequence>MSWFLKPTGRRVMKAVAFSGMASGFLMYYLPNSYFTEQYELATQLHKDGIPVRLPKNILPLVEAALNDIDISKAKQSLIFPYIGYGFDIFHAGSTLLSRKCVLGLPISFKYSNFEDFDVTGIVVNNEPVPWSSPEGKSLQQSLILSDDAKKFAIARELVHIDSSEPILKGVFTSSVMCMCYIFASTVNKRLNFYARPRNLRLCFYTLVSCFGYAFWALGNDLTCVSNEASADETVANISETYARGGLEFYEKILQRNIALRSLIKDRGEALYTAFGNDRVLLRTRHMAFSERRDYMKTRLQNYGKCEEVPKISEAVQVPSRGTV</sequence>
<dbReference type="InterPro" id="IPR026620">
    <property type="entry name" value="TMEM177"/>
</dbReference>
<gene>
    <name evidence="1" type="ORF">SK128_018166</name>
</gene>
<comment type="caution">
    <text evidence="1">The sequence shown here is derived from an EMBL/GenBank/DDBJ whole genome shotgun (WGS) entry which is preliminary data.</text>
</comment>
<dbReference type="PANTHER" id="PTHR21824">
    <property type="entry name" value="TRANSMEMBRANE PROTEIN 177"/>
    <property type="match status" value="1"/>
</dbReference>
<evidence type="ECO:0008006" key="3">
    <source>
        <dbReference type="Google" id="ProtNLM"/>
    </source>
</evidence>
<evidence type="ECO:0000313" key="1">
    <source>
        <dbReference type="EMBL" id="KAK7072876.1"/>
    </source>
</evidence>
<dbReference type="EMBL" id="JAXCGZ010013316">
    <property type="protein sequence ID" value="KAK7072876.1"/>
    <property type="molecule type" value="Genomic_DNA"/>
</dbReference>
<accession>A0AAN8ZY20</accession>
<protein>
    <recommendedName>
        <fullName evidence="3">Transmembrane protein 177</fullName>
    </recommendedName>
</protein>
<evidence type="ECO:0000313" key="2">
    <source>
        <dbReference type="Proteomes" id="UP001381693"/>
    </source>
</evidence>